<evidence type="ECO:0000313" key="6">
    <source>
        <dbReference type="EMBL" id="MCJ2187690.1"/>
    </source>
</evidence>
<keyword evidence="3" id="KW-0804">Transcription</keyword>
<dbReference type="Pfam" id="PF00440">
    <property type="entry name" value="TetR_N"/>
    <property type="match status" value="1"/>
</dbReference>
<dbReference type="RefSeq" id="WP_243921617.1">
    <property type="nucleotide sequence ID" value="NZ_JALHLG010000016.1"/>
</dbReference>
<comment type="caution">
    <text evidence="6">The sequence shown here is derived from an EMBL/GenBank/DDBJ whole genome shotgun (WGS) entry which is preliminary data.</text>
</comment>
<gene>
    <name evidence="6" type="ORF">MTR66_12790</name>
</gene>
<evidence type="ECO:0000256" key="3">
    <source>
        <dbReference type="ARBA" id="ARBA00023163"/>
    </source>
</evidence>
<feature type="domain" description="HTH tetR-type" evidence="5">
    <location>
        <begin position="13"/>
        <end position="73"/>
    </location>
</feature>
<dbReference type="SUPFAM" id="SSF46689">
    <property type="entry name" value="Homeodomain-like"/>
    <property type="match status" value="1"/>
</dbReference>
<dbReference type="Proteomes" id="UP001202281">
    <property type="component" value="Unassembled WGS sequence"/>
</dbReference>
<keyword evidence="7" id="KW-1185">Reference proteome</keyword>
<dbReference type="InterPro" id="IPR041678">
    <property type="entry name" value="TetR_C_16"/>
</dbReference>
<accession>A0ABT0BRK4</accession>
<dbReference type="InterPro" id="IPR001647">
    <property type="entry name" value="HTH_TetR"/>
</dbReference>
<evidence type="ECO:0000256" key="2">
    <source>
        <dbReference type="ARBA" id="ARBA00023125"/>
    </source>
</evidence>
<protein>
    <submittedName>
        <fullName evidence="6">TetR family transcriptional regulator</fullName>
    </submittedName>
</protein>
<evidence type="ECO:0000259" key="5">
    <source>
        <dbReference type="PROSITE" id="PS50977"/>
    </source>
</evidence>
<dbReference type="InterPro" id="IPR050109">
    <property type="entry name" value="HTH-type_TetR-like_transc_reg"/>
</dbReference>
<evidence type="ECO:0000256" key="1">
    <source>
        <dbReference type="ARBA" id="ARBA00023015"/>
    </source>
</evidence>
<evidence type="ECO:0000313" key="7">
    <source>
        <dbReference type="Proteomes" id="UP001202281"/>
    </source>
</evidence>
<dbReference type="PRINTS" id="PR00455">
    <property type="entry name" value="HTHTETR"/>
</dbReference>
<dbReference type="Gene3D" id="1.10.357.10">
    <property type="entry name" value="Tetracycline Repressor, domain 2"/>
    <property type="match status" value="1"/>
</dbReference>
<dbReference type="EMBL" id="JALHLG010000016">
    <property type="protein sequence ID" value="MCJ2187690.1"/>
    <property type="molecule type" value="Genomic_DNA"/>
</dbReference>
<dbReference type="SUPFAM" id="SSF48498">
    <property type="entry name" value="Tetracyclin repressor-like, C-terminal domain"/>
    <property type="match status" value="1"/>
</dbReference>
<dbReference type="Pfam" id="PF17920">
    <property type="entry name" value="TetR_C_16"/>
    <property type="match status" value="1"/>
</dbReference>
<dbReference type="InterPro" id="IPR009057">
    <property type="entry name" value="Homeodomain-like_sf"/>
</dbReference>
<feature type="DNA-binding region" description="H-T-H motif" evidence="4">
    <location>
        <begin position="36"/>
        <end position="55"/>
    </location>
</feature>
<dbReference type="PROSITE" id="PS50977">
    <property type="entry name" value="HTH_TETR_2"/>
    <property type="match status" value="1"/>
</dbReference>
<name>A0ABT0BRK4_9SPHN</name>
<keyword evidence="1" id="KW-0805">Transcription regulation</keyword>
<proteinExistence type="predicted"/>
<evidence type="ECO:0000256" key="4">
    <source>
        <dbReference type="PROSITE-ProRule" id="PRU00335"/>
    </source>
</evidence>
<reference evidence="6 7" key="1">
    <citation type="submission" date="2022-04" db="EMBL/GenBank/DDBJ databases">
        <title>Identification of a novel bacterium isolated from mangrove sediments.</title>
        <authorList>
            <person name="Pan X."/>
        </authorList>
    </citation>
    <scope>NUCLEOTIDE SEQUENCE [LARGE SCALE GENOMIC DNA]</scope>
    <source>
        <strain evidence="6 7">B2638</strain>
    </source>
</reference>
<keyword evidence="2 4" id="KW-0238">DNA-binding</keyword>
<sequence length="183" mass="20243">MNEKNEVRWRNPVRTRAAILAAAVEVFGRQGYSQAGLRDIAALAGRSSSLILRYFDGKADLFEAALVETLRTNSVFTWRKDDFGETMARLIRDRSNVNITVMLMQALSAPESRAIATRVWQEHMIAPLADWLGPPDAEARANSLFALMSGLTFQIHGLADGEPPEAQIQWAAKAMQSLVKGDV</sequence>
<dbReference type="PANTHER" id="PTHR30055:SF234">
    <property type="entry name" value="HTH-TYPE TRANSCRIPTIONAL REGULATOR BETI"/>
    <property type="match status" value="1"/>
</dbReference>
<organism evidence="6 7">
    <name type="scientific">Novosphingobium beihaiensis</name>
    <dbReference type="NCBI Taxonomy" id="2930389"/>
    <lineage>
        <taxon>Bacteria</taxon>
        <taxon>Pseudomonadati</taxon>
        <taxon>Pseudomonadota</taxon>
        <taxon>Alphaproteobacteria</taxon>
        <taxon>Sphingomonadales</taxon>
        <taxon>Sphingomonadaceae</taxon>
        <taxon>Novosphingobium</taxon>
    </lineage>
</organism>
<dbReference type="InterPro" id="IPR036271">
    <property type="entry name" value="Tet_transcr_reg_TetR-rel_C_sf"/>
</dbReference>
<dbReference type="PANTHER" id="PTHR30055">
    <property type="entry name" value="HTH-TYPE TRANSCRIPTIONAL REGULATOR RUTR"/>
    <property type="match status" value="1"/>
</dbReference>